<feature type="domain" description="3-dehydroquinate synthase C-terminal" evidence="2">
    <location>
        <begin position="1"/>
        <end position="116"/>
    </location>
</feature>
<evidence type="ECO:0000259" key="2">
    <source>
        <dbReference type="Pfam" id="PF24621"/>
    </source>
</evidence>
<dbReference type="GO" id="GO:0003856">
    <property type="term" value="F:3-dehydroquinate synthase activity"/>
    <property type="evidence" value="ECO:0007669"/>
    <property type="project" value="TreeGrafter"/>
</dbReference>
<accession>A0A9Q0AI60</accession>
<dbReference type="SUPFAM" id="SSF56796">
    <property type="entry name" value="Dehydroquinate synthase-like"/>
    <property type="match status" value="1"/>
</dbReference>
<proteinExistence type="predicted"/>
<dbReference type="InterPro" id="IPR050071">
    <property type="entry name" value="Dehydroquinate_synthase"/>
</dbReference>
<dbReference type="PANTHER" id="PTHR43622">
    <property type="entry name" value="3-DEHYDROQUINATE SYNTHASE"/>
    <property type="match status" value="1"/>
</dbReference>
<evidence type="ECO:0000256" key="1">
    <source>
        <dbReference type="ARBA" id="ARBA00023027"/>
    </source>
</evidence>
<evidence type="ECO:0000313" key="3">
    <source>
        <dbReference type="EMBL" id="KAI1848297.1"/>
    </source>
</evidence>
<dbReference type="Pfam" id="PF24621">
    <property type="entry name" value="DHQS_C"/>
    <property type="match status" value="1"/>
</dbReference>
<dbReference type="PANTHER" id="PTHR43622:SF3">
    <property type="entry name" value="2-EPI-5-EPI-VALIOLONE SYNTHASE"/>
    <property type="match status" value="1"/>
</dbReference>
<comment type="caution">
    <text evidence="3">The sequence shown here is derived from an EMBL/GenBank/DDBJ whole genome shotgun (WGS) entry which is preliminary data.</text>
</comment>
<dbReference type="EMBL" id="JAFIMR010000087">
    <property type="protein sequence ID" value="KAI1848297.1"/>
    <property type="molecule type" value="Genomic_DNA"/>
</dbReference>
<sequence>MAIIKSPRLFHVIEMGQLDLAYNAYTHEMINLSIRTMLEELQPNLYEESLIRLVDFGHELGHIIESLAKFNIPHGEFVGIGMAMSSFLAHLKGVLSRSDMEHIFNCILSLGLLIYTDEYNCCNAHIPWNKIRTEGIEHKDGMLHLAVPEAVGQAPS</sequence>
<protein>
    <recommendedName>
        <fullName evidence="2">3-dehydroquinate synthase C-terminal domain-containing protein</fullName>
    </recommendedName>
</protein>
<organism evidence="3 4">
    <name type="scientific">Neoarthrinium moseri</name>
    <dbReference type="NCBI Taxonomy" id="1658444"/>
    <lineage>
        <taxon>Eukaryota</taxon>
        <taxon>Fungi</taxon>
        <taxon>Dikarya</taxon>
        <taxon>Ascomycota</taxon>
        <taxon>Pezizomycotina</taxon>
        <taxon>Sordariomycetes</taxon>
        <taxon>Xylariomycetidae</taxon>
        <taxon>Amphisphaeriales</taxon>
        <taxon>Apiosporaceae</taxon>
        <taxon>Neoarthrinium</taxon>
    </lineage>
</organism>
<dbReference type="Proteomes" id="UP000829685">
    <property type="component" value="Unassembled WGS sequence"/>
</dbReference>
<dbReference type="InterPro" id="IPR056179">
    <property type="entry name" value="DHQS_C"/>
</dbReference>
<keyword evidence="1" id="KW-0520">NAD</keyword>
<evidence type="ECO:0000313" key="4">
    <source>
        <dbReference type="Proteomes" id="UP000829685"/>
    </source>
</evidence>
<gene>
    <name evidence="3" type="ORF">JX265_013823</name>
</gene>
<dbReference type="Gene3D" id="1.20.1090.10">
    <property type="entry name" value="Dehydroquinate synthase-like - alpha domain"/>
    <property type="match status" value="1"/>
</dbReference>
<keyword evidence="4" id="KW-1185">Reference proteome</keyword>
<dbReference type="OrthoDB" id="197068at2759"/>
<name>A0A9Q0AI60_9PEZI</name>
<dbReference type="AlphaFoldDB" id="A0A9Q0AI60"/>
<reference evidence="3" key="1">
    <citation type="submission" date="2021-03" db="EMBL/GenBank/DDBJ databases">
        <title>Revisited historic fungal species revealed as producer of novel bioactive compounds through whole genome sequencing and comparative genomics.</title>
        <authorList>
            <person name="Vignolle G.A."/>
            <person name="Hochenegger N."/>
            <person name="Mach R.L."/>
            <person name="Mach-Aigner A.R."/>
            <person name="Javad Rahimi M."/>
            <person name="Salim K.A."/>
            <person name="Chan C.M."/>
            <person name="Lim L.B.L."/>
            <person name="Cai F."/>
            <person name="Druzhinina I.S."/>
            <person name="U'Ren J.M."/>
            <person name="Derntl C."/>
        </authorList>
    </citation>
    <scope>NUCLEOTIDE SEQUENCE</scope>
    <source>
        <strain evidence="3">TUCIM 5799</strain>
    </source>
</reference>